<evidence type="ECO:0000256" key="1">
    <source>
        <dbReference type="ARBA" id="ARBA00005446"/>
    </source>
</evidence>
<feature type="compositionally biased region" description="Polar residues" evidence="6">
    <location>
        <begin position="1664"/>
        <end position="1673"/>
    </location>
</feature>
<feature type="region of interest" description="Disordered" evidence="6">
    <location>
        <begin position="1659"/>
        <end position="1678"/>
    </location>
</feature>
<evidence type="ECO:0000256" key="4">
    <source>
        <dbReference type="ARBA" id="ARBA00034617"/>
    </source>
</evidence>
<feature type="domain" description="Helicase C-terminal" evidence="8">
    <location>
        <begin position="2223"/>
        <end position="2375"/>
    </location>
</feature>
<dbReference type="Proteomes" id="UP000031192">
    <property type="component" value="Unassembled WGS sequence"/>
</dbReference>
<evidence type="ECO:0000313" key="9">
    <source>
        <dbReference type="EMBL" id="KID81894.1"/>
    </source>
</evidence>
<keyword evidence="2" id="KW-0547">Nucleotide-binding</keyword>
<dbReference type="InterPro" id="IPR001650">
    <property type="entry name" value="Helicase_C-like"/>
</dbReference>
<dbReference type="GO" id="GO:0000724">
    <property type="term" value="P:double-strand break repair via homologous recombination"/>
    <property type="evidence" value="ECO:0007669"/>
    <property type="project" value="TreeGrafter"/>
</dbReference>
<comment type="similarity">
    <text evidence="1">Belongs to the helicase family. RecQ subfamily.</text>
</comment>
<dbReference type="PROSITE" id="PS00028">
    <property type="entry name" value="ZINC_FINGER_C2H2_1"/>
    <property type="match status" value="1"/>
</dbReference>
<feature type="region of interest" description="Disordered" evidence="6">
    <location>
        <begin position="392"/>
        <end position="514"/>
    </location>
</feature>
<evidence type="ECO:0000256" key="2">
    <source>
        <dbReference type="ARBA" id="ARBA00022741"/>
    </source>
</evidence>
<evidence type="ECO:0000256" key="5">
    <source>
        <dbReference type="ARBA" id="ARBA00034808"/>
    </source>
</evidence>
<evidence type="ECO:0000259" key="8">
    <source>
        <dbReference type="PROSITE" id="PS51194"/>
    </source>
</evidence>
<dbReference type="SMART" id="SM00487">
    <property type="entry name" value="DEXDc"/>
    <property type="match status" value="1"/>
</dbReference>
<feature type="region of interest" description="Disordered" evidence="6">
    <location>
        <begin position="1385"/>
        <end position="1407"/>
    </location>
</feature>
<dbReference type="InterPro" id="IPR013087">
    <property type="entry name" value="Znf_C2H2_type"/>
</dbReference>
<gene>
    <name evidence="9" type="ORF">MGU_10773</name>
</gene>
<feature type="compositionally biased region" description="Basic and acidic residues" evidence="6">
    <location>
        <begin position="2427"/>
        <end position="2443"/>
    </location>
</feature>
<dbReference type="SMART" id="SM00355">
    <property type="entry name" value="ZnF_C2H2"/>
    <property type="match status" value="3"/>
</dbReference>
<evidence type="ECO:0000256" key="6">
    <source>
        <dbReference type="SAM" id="MobiDB-lite"/>
    </source>
</evidence>
<dbReference type="Pfam" id="PF00271">
    <property type="entry name" value="Helicase_C"/>
    <property type="match status" value="1"/>
</dbReference>
<dbReference type="Pfam" id="PF00270">
    <property type="entry name" value="DEAD"/>
    <property type="match status" value="1"/>
</dbReference>
<accession>A0A0B4HQY7</accession>
<feature type="compositionally biased region" description="Polar residues" evidence="6">
    <location>
        <begin position="392"/>
        <end position="403"/>
    </location>
</feature>
<dbReference type="InterPro" id="IPR011545">
    <property type="entry name" value="DEAD/DEAH_box_helicase_dom"/>
</dbReference>
<dbReference type="EMBL" id="AZNH01000113">
    <property type="protein sequence ID" value="KID81894.1"/>
    <property type="molecule type" value="Genomic_DNA"/>
</dbReference>
<feature type="region of interest" description="Disordered" evidence="6">
    <location>
        <begin position="1041"/>
        <end position="1077"/>
    </location>
</feature>
<dbReference type="InterPro" id="IPR014001">
    <property type="entry name" value="Helicase_ATP-bd"/>
</dbReference>
<evidence type="ECO:0000256" key="3">
    <source>
        <dbReference type="ARBA" id="ARBA00022840"/>
    </source>
</evidence>
<dbReference type="OrthoDB" id="4954242at2759"/>
<keyword evidence="3" id="KW-0067">ATP-binding</keyword>
<sequence length="2689" mass="306638">MERPCGPQFVPQVCGQLQPEEAQRIASLGLYLNQPESAVICIECGFALKADGDRVSRHLGEKHGLSRKTRWGLNKLINSLQLPDPRQLPPRQDGCSQHPHLALQRGAPCSYCRFRSTSYDLLSRHLKKEHRREVTARTSSGYWLRDHIQDNILFQSWLPGDILAAWRVSASAVEKPTLALLAVKDAELDRQAEAICAAELQRLTSASLSSPLQLSARPSPRTAREPLSPILVSNWMRRTGWEALFANVDRRLLIALHQTPTKVDGPYYLGTYDGKPIESPASDEARLRAIVHALDRLFDRCADTVTHTDTAIRRWVRGRFVDRPYKAPFQLVAHERSERQYRRLLKRCLCMWLRLWRIPRSTAKALTKRTITYEQGQALRKLWDDPVWSETAATTSQHSTAKSLNKAEKDREAATFDQDSNVEDVEDSRTGGSGGELDGMLNSLGSEYEDNSDSDISREEDSDCQDDSDYDNDDDGIITPPSSYSDSEPGQASQTGGTDDDSDDDEKATSRPGQDQQLDVVLRFCLFMAMEDFDDGQASATLLVYFSAVCGLSGENGTEFARPATYTTQLIYCTRLILLEGTLPRVAHEYIQHPARPRRGQLEVLRQLRQDKMCDGTLSPLGEFLSLVAYGISLSRADGPAFLFEWSEDGKEISWDGKHHLTMDGFRRLLATAAEQVAQQCKYMLFGWQPPRPQFRELRDRLSDKTAGYSFVTDPANGLSDAYLQLVKRACIAPMDGLLRRDREGCGGRRWDMQAVVKYIEKHDELLKDLMIAVHGYGGQGSRISELLTLRHVNTSSQLRGVVLYAGSICCITRHVKNRLSTNKEFQVARFLPDKLGRLMYHYLVYIRPTVSMLRRVCLEKDEEKALLFTPAATDRIWKTSTFSKHLKQHSQRVPTVPVGIGAQLYRQLSIAIAEKHVVGAAAFNRYDEASVGYNDSIAFAWQSGHRPLQRHSTYGLDGAFPDKLQPGLLQTYRNVSNQWHTFLLAESAGRDPLSPQITMPSPVIPQKRPAESMLELSINAKHNRHLRQQHIDQQGIEQSENLDQPNTPSKSMTCFSSPTTNQSSPTTIKTRIPTSPERHALGPFRILPELRVLVCNTCRFAVLADEVITHLRNSNHAKQYSPKQRRQLQMQIKETTDVIRSLDELKCFQYPPPETPALPYILPPQNDGIRCDQCSYVVRGIGSMQRHCREEHNWVNDWERGGNIRQKLLRQRSLPWTTGVYCQRLFASRAGSRWFERAGWTRHLEGLEVEELQQFIKDPAEDEILLQYMSEQCHNLLDEAYKTCRSYRIGLPVMFEINRREVSVQAKRPFEPRMEADSWARYKGAICTIICIIYRTKQRPREERPPYAMTSTQDRYWKGFTKACSQYQATQEYQATLAAKEDREEWGESSASDSDGSSTSEDINKQIKESQDSCRGMCLRFIIAMLDHSLGDHQYDSVLIGALAVMGVRDDGGWQNALDYTPVLSAVIKVARIVVLYHVYTERQAEIRTIMEEKGINEADARQFGTSMFARTRQCIHTFMTRTGKEADESPSPMDWMLETRTYGMKIRFTTTAGGVIDWIGDQIIFRRIRFTMAELSGFMHAVLQEARNIMAELTMCGSEGIHALPAIAWDDVYDDNSNDTVGYTFIKDDRNTPWVEKGKGYIKRQLVQCKERRKAWLHRPDANNQQTSQPTRHPYREKKAREYGRLLDRFREKLLILMHMVSGQPARATEILTVRMENTANAGTRNIFASHGQMCFVTAYHKNFQQSDQVKIIHRFMPPEVGELLVWYVWLVLPFWQNVQGIIKRSTFRSAYIWADEITSRNAIDQAVDQEMRFSSQQDIQDPERPTEPTMQPFREAKWSSDRVRRIIQQHSERLLGGKLSTSSWRQIAIAISNRYLGTKHDPSYNGENGEDEDGIDDVSDARDLQATHTSHVAGMIYAREMQQGLGGTAIMREKFREVSREWHQFFDFGQEGTSRDGVQGEATGAAQQRRQRNKFESSRQSVRLRRLEALRQVDTSAMLECIKGKTATFRPGQRKVVGAIVRGESPVVQITPTGGGKSMSFMLPAYCSQQGRTIVIVPLVALQEDIHGECIKHGIEASIWNSKTGVHQGSRIILVITEAVFTAAFQHFIQRLQNQFAIDRVVVDECHTILDGSDTFRPALRDVGREIALWGVQRVFLTATLRPTEEKEFYTRAHINAKSVVMFRGQTTRRNIRYRVVFVEGEKNASDKYNAQQEAEDEKAMEMARDWIKENKEGRVIIYASTVPRTKELAKVLGVDAYYNKAGSREEKRRRMQSWMTTKRLIVATNALGLGINVPDVRFVIHVGIPYQVRAFAQESGRLGRDGRQGTSTIICKAMKGQQGFTQEAQSVRDEEMVEYIRGTRCRRFVLDKAMDGRIREGGCQDDEEMCDVCIRGGHVQESNVMAIRQMMGPESITNEATDEEGNGTEHDREHKRRRIEENRAVQVGGALPRAPSPEREGWTFGDDEEKAPQEQVAERREGAEVQETSMEIYMQERDQEFAIWKESERIRDNTLLTEIFERQLASWSEGCIYCRMTSGEDDHEGLCPLEANDKGVFEGIERGVKQIQEWMARKGSFERYCGCWECGLPYRICNRWEDIYGDGGKFRRIAGEQCQYPDIMAKVIGAGLSRARDVLEYIFRQIGKTEEGKEVGVDDLLRIGGRRRKDWGGMETNDMCVGMSMLMDWFDED</sequence>
<feature type="compositionally biased region" description="Low complexity" evidence="6">
    <location>
        <begin position="1389"/>
        <end position="1402"/>
    </location>
</feature>
<dbReference type="PANTHER" id="PTHR13710">
    <property type="entry name" value="DNA HELICASE RECQ FAMILY MEMBER"/>
    <property type="match status" value="1"/>
</dbReference>
<dbReference type="GO" id="GO:0009378">
    <property type="term" value="F:four-way junction helicase activity"/>
    <property type="evidence" value="ECO:0007669"/>
    <property type="project" value="TreeGrafter"/>
</dbReference>
<evidence type="ECO:0000259" key="7">
    <source>
        <dbReference type="PROSITE" id="PS51192"/>
    </source>
</evidence>
<dbReference type="GO" id="GO:0043138">
    <property type="term" value="F:3'-5' DNA helicase activity"/>
    <property type="evidence" value="ECO:0007669"/>
    <property type="project" value="UniProtKB-EC"/>
</dbReference>
<feature type="compositionally biased region" description="Basic and acidic residues" evidence="6">
    <location>
        <begin position="405"/>
        <end position="414"/>
    </location>
</feature>
<dbReference type="PROSITE" id="PS51192">
    <property type="entry name" value="HELICASE_ATP_BIND_1"/>
    <property type="match status" value="1"/>
</dbReference>
<dbReference type="Pfam" id="PF12013">
    <property type="entry name" value="OrsD"/>
    <property type="match status" value="2"/>
</dbReference>
<dbReference type="GO" id="GO:0005524">
    <property type="term" value="F:ATP binding"/>
    <property type="evidence" value="ECO:0007669"/>
    <property type="project" value="UniProtKB-KW"/>
</dbReference>
<feature type="domain" description="Helicase ATP-binding" evidence="7">
    <location>
        <begin position="2021"/>
        <end position="2182"/>
    </location>
</feature>
<keyword evidence="9" id="KW-0378">Hydrolase</keyword>
<feature type="compositionally biased region" description="Polar residues" evidence="6">
    <location>
        <begin position="1041"/>
        <end position="1056"/>
    </location>
</feature>
<dbReference type="InterPro" id="IPR027417">
    <property type="entry name" value="P-loop_NTPase"/>
</dbReference>
<dbReference type="EC" id="5.6.2.4" evidence="5"/>
<dbReference type="InterPro" id="IPR022698">
    <property type="entry name" value="OrsD"/>
</dbReference>
<comment type="caution">
    <text evidence="9">The sequence shown here is derived from an EMBL/GenBank/DDBJ whole genome shotgun (WGS) entry which is preliminary data.</text>
</comment>
<dbReference type="SMART" id="SM00490">
    <property type="entry name" value="HELICc"/>
    <property type="match status" value="1"/>
</dbReference>
<dbReference type="PROSITE" id="PS51194">
    <property type="entry name" value="HELICASE_CTER"/>
    <property type="match status" value="1"/>
</dbReference>
<comment type="catalytic activity">
    <reaction evidence="4">
        <text>Couples ATP hydrolysis with the unwinding of duplex DNA by translocating in the 3'-5' direction.</text>
        <dbReference type="EC" id="5.6.2.4"/>
    </reaction>
</comment>
<feature type="region of interest" description="Disordered" evidence="6">
    <location>
        <begin position="2414"/>
        <end position="2485"/>
    </location>
</feature>
<feature type="compositionally biased region" description="Polar residues" evidence="6">
    <location>
        <begin position="480"/>
        <end position="497"/>
    </location>
</feature>
<dbReference type="HOGENOM" id="CLU_000514_0_0_1"/>
<protein>
    <recommendedName>
        <fullName evidence="5">DNA 3'-5' helicase</fullName>
        <ecNumber evidence="5">5.6.2.4</ecNumber>
    </recommendedName>
</protein>
<keyword evidence="10" id="KW-1185">Reference proteome</keyword>
<feature type="region of interest" description="Disordered" evidence="6">
    <location>
        <begin position="1956"/>
        <end position="1981"/>
    </location>
</feature>
<dbReference type="GO" id="GO:0005737">
    <property type="term" value="C:cytoplasm"/>
    <property type="evidence" value="ECO:0007669"/>
    <property type="project" value="TreeGrafter"/>
</dbReference>
<reference evidence="9 10" key="1">
    <citation type="journal article" date="2014" name="Proc. Natl. Acad. Sci. U.S.A.">
        <title>Trajectory and genomic determinants of fungal-pathogen speciation and host adaptation.</title>
        <authorList>
            <person name="Hu X."/>
            <person name="Xiao G."/>
            <person name="Zheng P."/>
            <person name="Shang Y."/>
            <person name="Su Y."/>
            <person name="Zhang X."/>
            <person name="Liu X."/>
            <person name="Zhan S."/>
            <person name="St Leger R.J."/>
            <person name="Wang C."/>
        </authorList>
    </citation>
    <scope>NUCLEOTIDE SEQUENCE [LARGE SCALE GENOMIC DNA]</scope>
    <source>
        <strain evidence="9 10">ARSEF 977</strain>
    </source>
</reference>
<feature type="compositionally biased region" description="Basic and acidic residues" evidence="6">
    <location>
        <begin position="2470"/>
        <end position="2483"/>
    </location>
</feature>
<proteinExistence type="inferred from homology"/>
<name>A0A0B4HQY7_METGA</name>
<evidence type="ECO:0000313" key="10">
    <source>
        <dbReference type="Proteomes" id="UP000031192"/>
    </source>
</evidence>
<dbReference type="Gene3D" id="3.40.50.300">
    <property type="entry name" value="P-loop containing nucleotide triphosphate hydrolases"/>
    <property type="match status" value="2"/>
</dbReference>
<dbReference type="GO" id="GO:0003676">
    <property type="term" value="F:nucleic acid binding"/>
    <property type="evidence" value="ECO:0007669"/>
    <property type="project" value="InterPro"/>
</dbReference>
<dbReference type="SUPFAM" id="SSF52540">
    <property type="entry name" value="P-loop containing nucleoside triphosphate hydrolases"/>
    <property type="match status" value="1"/>
</dbReference>
<feature type="compositionally biased region" description="Acidic residues" evidence="6">
    <location>
        <begin position="447"/>
        <end position="476"/>
    </location>
</feature>
<organism evidence="9 10">
    <name type="scientific">Metarhizium guizhouense (strain ARSEF 977)</name>
    <dbReference type="NCBI Taxonomy" id="1276136"/>
    <lineage>
        <taxon>Eukaryota</taxon>
        <taxon>Fungi</taxon>
        <taxon>Dikarya</taxon>
        <taxon>Ascomycota</taxon>
        <taxon>Pezizomycotina</taxon>
        <taxon>Sordariomycetes</taxon>
        <taxon>Hypocreomycetidae</taxon>
        <taxon>Hypocreales</taxon>
        <taxon>Clavicipitaceae</taxon>
        <taxon>Metarhizium</taxon>
    </lineage>
</organism>
<dbReference type="GO" id="GO:0005694">
    <property type="term" value="C:chromosome"/>
    <property type="evidence" value="ECO:0007669"/>
    <property type="project" value="TreeGrafter"/>
</dbReference>
<feature type="compositionally biased region" description="Low complexity" evidence="6">
    <location>
        <begin position="1057"/>
        <end position="1068"/>
    </location>
</feature>
<keyword evidence="9" id="KW-0347">Helicase</keyword>
<dbReference type="PANTHER" id="PTHR13710:SF154">
    <property type="entry name" value="RECQ HELICASE, PUTATIVE (AFU_ORTHOLOGUE AFUA_6G14720)-RELATED"/>
    <property type="match status" value="1"/>
</dbReference>